<evidence type="ECO:0000313" key="3">
    <source>
        <dbReference type="Proteomes" id="UP001454036"/>
    </source>
</evidence>
<feature type="compositionally biased region" description="Basic and acidic residues" evidence="1">
    <location>
        <begin position="185"/>
        <end position="198"/>
    </location>
</feature>
<name>A0AAV3P2M7_LITER</name>
<feature type="region of interest" description="Disordered" evidence="1">
    <location>
        <begin position="182"/>
        <end position="204"/>
    </location>
</feature>
<evidence type="ECO:0000256" key="1">
    <source>
        <dbReference type="SAM" id="MobiDB-lite"/>
    </source>
</evidence>
<dbReference type="PANTHER" id="PTHR31343">
    <property type="entry name" value="T15D22.8"/>
    <property type="match status" value="1"/>
</dbReference>
<feature type="compositionally biased region" description="Low complexity" evidence="1">
    <location>
        <begin position="30"/>
        <end position="41"/>
    </location>
</feature>
<keyword evidence="3" id="KW-1185">Reference proteome</keyword>
<dbReference type="AlphaFoldDB" id="A0AAV3P2M7"/>
<dbReference type="PANTHER" id="PTHR31343:SF8">
    <property type="entry name" value="OS07G0246600 PROTEIN"/>
    <property type="match status" value="1"/>
</dbReference>
<proteinExistence type="predicted"/>
<comment type="caution">
    <text evidence="2">The sequence shown here is derived from an EMBL/GenBank/DDBJ whole genome shotgun (WGS) entry which is preliminary data.</text>
</comment>
<evidence type="ECO:0000313" key="2">
    <source>
        <dbReference type="EMBL" id="GAA0145367.1"/>
    </source>
</evidence>
<gene>
    <name evidence="2" type="ORF">LIER_05579</name>
</gene>
<organism evidence="2 3">
    <name type="scientific">Lithospermum erythrorhizon</name>
    <name type="common">Purple gromwell</name>
    <name type="synonym">Lithospermum officinale var. erythrorhizon</name>
    <dbReference type="NCBI Taxonomy" id="34254"/>
    <lineage>
        <taxon>Eukaryota</taxon>
        <taxon>Viridiplantae</taxon>
        <taxon>Streptophyta</taxon>
        <taxon>Embryophyta</taxon>
        <taxon>Tracheophyta</taxon>
        <taxon>Spermatophyta</taxon>
        <taxon>Magnoliopsida</taxon>
        <taxon>eudicotyledons</taxon>
        <taxon>Gunneridae</taxon>
        <taxon>Pentapetalae</taxon>
        <taxon>asterids</taxon>
        <taxon>lamiids</taxon>
        <taxon>Boraginales</taxon>
        <taxon>Boraginaceae</taxon>
        <taxon>Boraginoideae</taxon>
        <taxon>Lithospermeae</taxon>
        <taxon>Lithospermum</taxon>
    </lineage>
</organism>
<feature type="region of interest" description="Disordered" evidence="1">
    <location>
        <begin position="30"/>
        <end position="71"/>
    </location>
</feature>
<accession>A0AAV3P2M7</accession>
<reference evidence="2 3" key="1">
    <citation type="submission" date="2024-01" db="EMBL/GenBank/DDBJ databases">
        <title>The complete chloroplast genome sequence of Lithospermum erythrorhizon: insights into the phylogenetic relationship among Boraginaceae species and the maternal lineages of purple gromwells.</title>
        <authorList>
            <person name="Okada T."/>
            <person name="Watanabe K."/>
        </authorList>
    </citation>
    <scope>NUCLEOTIDE SEQUENCE [LARGE SCALE GENOMIC DNA]</scope>
</reference>
<dbReference type="InterPro" id="IPR008507">
    <property type="entry name" value="DUF789"/>
</dbReference>
<dbReference type="Proteomes" id="UP001454036">
    <property type="component" value="Unassembled WGS sequence"/>
</dbReference>
<sequence>MAGEGGYRRRGGGDERFYCPPAMRAMYNQQKQRYNQQQQQNGDNSVVDRSISYSKKGKPKGGSKESSNNRIEFDDGASLTTTSPSIAPSPLSNNLDRFLEYSTPAVIAQKFPKTSMKGWKNSSDEFHPHFVLGDLWECFGEWSAYGAGVPLLLNGSDSVVQYYVPSLSGIQLYIDPSKPFIGKKKHDESDGDSSRETSSDSSCEAVPDMGAAIQRFNSHSLRNNHFMGPSADDSDVSNQPGVLVYQHLEPEPPPRRKPLSEKISEIVSDHPQVKLLRSCDLTPASWLSVAWYPIYRIPIGPTLHNVEACFLTYHSLSTPIRSSSCHLPHHQASTTCRGVDDGISEKLLVPAFGLSSYKLNIPVWGLDGEGQKLNSLLQAAENWLRLLQVNHPDYNFFMSRRVNFR</sequence>
<dbReference type="Pfam" id="PF05623">
    <property type="entry name" value="DUF789"/>
    <property type="match status" value="1"/>
</dbReference>
<dbReference type="EMBL" id="BAABME010000771">
    <property type="protein sequence ID" value="GAA0145367.1"/>
    <property type="molecule type" value="Genomic_DNA"/>
</dbReference>
<protein>
    <submittedName>
        <fullName evidence="2">Uncharacterized protein</fullName>
    </submittedName>
</protein>